<evidence type="ECO:0000259" key="16">
    <source>
        <dbReference type="PROSITE" id="PS50873"/>
    </source>
</evidence>
<dbReference type="Proteomes" id="UP000822688">
    <property type="component" value="Chromosome 1"/>
</dbReference>
<dbReference type="InterPro" id="IPR010255">
    <property type="entry name" value="Haem_peroxidase_sf"/>
</dbReference>
<evidence type="ECO:0000256" key="7">
    <source>
        <dbReference type="ARBA" id="ARBA00023002"/>
    </source>
</evidence>
<dbReference type="GO" id="GO:0006979">
    <property type="term" value="P:response to oxidative stress"/>
    <property type="evidence" value="ECO:0007669"/>
    <property type="project" value="InterPro"/>
</dbReference>
<evidence type="ECO:0000256" key="13">
    <source>
        <dbReference type="PIRSR" id="PIRSR600823-5"/>
    </source>
</evidence>
<evidence type="ECO:0000256" key="9">
    <source>
        <dbReference type="ARBA" id="ARBA00023157"/>
    </source>
</evidence>
<dbReference type="AlphaFoldDB" id="A0A8T0JBR1"/>
<dbReference type="InterPro" id="IPR000823">
    <property type="entry name" value="Peroxidase_pln"/>
</dbReference>
<dbReference type="EC" id="1.11.1.7" evidence="2"/>
<feature type="binding site" evidence="12">
    <location>
        <position position="26"/>
    </location>
    <ligand>
        <name>Ca(2+)</name>
        <dbReference type="ChEBI" id="CHEBI:29108"/>
        <label>1</label>
    </ligand>
</feature>
<keyword evidence="8 12" id="KW-0408">Iron</keyword>
<evidence type="ECO:0000256" key="5">
    <source>
        <dbReference type="ARBA" id="ARBA00022723"/>
    </source>
</evidence>
<feature type="binding site" evidence="11">
    <location>
        <position position="100"/>
    </location>
    <ligand>
        <name>substrate</name>
    </ligand>
</feature>
<dbReference type="PRINTS" id="PR00458">
    <property type="entry name" value="PEROXIDASE"/>
</dbReference>
<feature type="binding site" description="axial binding residue" evidence="12">
    <location>
        <position position="130"/>
    </location>
    <ligand>
        <name>heme b</name>
        <dbReference type="ChEBI" id="CHEBI:60344"/>
    </ligand>
    <ligandPart>
        <name>Fe</name>
        <dbReference type="ChEBI" id="CHEBI:18248"/>
    </ligandPart>
</feature>
<keyword evidence="10" id="KW-0325">Glycoprotein</keyword>
<dbReference type="EMBL" id="CM026421">
    <property type="protein sequence ID" value="KAG0592151.1"/>
    <property type="molecule type" value="Genomic_DNA"/>
</dbReference>
<proteinExistence type="inferred from homology"/>
<keyword evidence="6 12" id="KW-0106">Calcium</keyword>
<dbReference type="Gene3D" id="1.10.520.10">
    <property type="match status" value="1"/>
</dbReference>
<feature type="domain" description="Plant heme peroxidase family profile" evidence="16">
    <location>
        <begin position="9"/>
        <end position="254"/>
    </location>
</feature>
<dbReference type="Pfam" id="PF00141">
    <property type="entry name" value="peroxidase"/>
    <property type="match status" value="1"/>
</dbReference>
<comment type="cofactor">
    <cofactor evidence="12">
        <name>heme b</name>
        <dbReference type="ChEBI" id="CHEBI:60344"/>
    </cofactor>
    <text evidence="12">Binds 1 heme b (iron(II)-protoporphyrin IX) group per subunit.</text>
</comment>
<dbReference type="FunFam" id="1.10.420.10:FF:000006">
    <property type="entry name" value="Peroxidase"/>
    <property type="match status" value="1"/>
</dbReference>
<keyword evidence="15" id="KW-0732">Signal</keyword>
<dbReference type="GO" id="GO:0046872">
    <property type="term" value="F:metal ion binding"/>
    <property type="evidence" value="ECO:0007669"/>
    <property type="project" value="UniProtKB-KW"/>
</dbReference>
<feature type="binding site" evidence="12">
    <location>
        <position position="17"/>
    </location>
    <ligand>
        <name>Ca(2+)</name>
        <dbReference type="ChEBI" id="CHEBI:29108"/>
        <label>1</label>
    </ligand>
</feature>
<dbReference type="PROSITE" id="PS50873">
    <property type="entry name" value="PEROXIDASE_4"/>
    <property type="match status" value="1"/>
</dbReference>
<keyword evidence="9 13" id="KW-1015">Disulfide bond</keyword>
<feature type="binding site" evidence="12">
    <location>
        <position position="13"/>
    </location>
    <ligand>
        <name>Ca(2+)</name>
        <dbReference type="ChEBI" id="CHEBI:29108"/>
        <label>1</label>
    </ligand>
</feature>
<feature type="binding site" evidence="12">
    <location>
        <position position="176"/>
    </location>
    <ligand>
        <name>Ca(2+)</name>
        <dbReference type="ChEBI" id="CHEBI:29108"/>
        <label>2</label>
    </ligand>
</feature>
<evidence type="ECO:0000256" key="8">
    <source>
        <dbReference type="ARBA" id="ARBA00023004"/>
    </source>
</evidence>
<dbReference type="CDD" id="cd00693">
    <property type="entry name" value="secretory_peroxidase"/>
    <property type="match status" value="1"/>
</dbReference>
<name>A0A8T0JBR1_CERPU</name>
<dbReference type="GO" id="GO:0020037">
    <property type="term" value="F:heme binding"/>
    <property type="evidence" value="ECO:0007669"/>
    <property type="project" value="InterPro"/>
</dbReference>
<dbReference type="GO" id="GO:0042744">
    <property type="term" value="P:hydrogen peroxide catabolic process"/>
    <property type="evidence" value="ECO:0007669"/>
    <property type="project" value="InterPro"/>
</dbReference>
<keyword evidence="3" id="KW-0575">Peroxidase</keyword>
<feature type="disulfide bond" evidence="13">
    <location>
        <begin position="137"/>
        <end position="164"/>
    </location>
</feature>
<reference evidence="17" key="1">
    <citation type="submission" date="2020-06" db="EMBL/GenBank/DDBJ databases">
        <title>WGS assembly of Ceratodon purpureus strain R40.</title>
        <authorList>
            <person name="Carey S.B."/>
            <person name="Jenkins J."/>
            <person name="Shu S."/>
            <person name="Lovell J.T."/>
            <person name="Sreedasyam A."/>
            <person name="Maumus F."/>
            <person name="Tiley G.P."/>
            <person name="Fernandez-Pozo N."/>
            <person name="Barry K."/>
            <person name="Chen C."/>
            <person name="Wang M."/>
            <person name="Lipzen A."/>
            <person name="Daum C."/>
            <person name="Saski C.A."/>
            <person name="Payton A.C."/>
            <person name="Mcbreen J.C."/>
            <person name="Conrad R.E."/>
            <person name="Kollar L.M."/>
            <person name="Olsson S."/>
            <person name="Huttunen S."/>
            <person name="Landis J.B."/>
            <person name="Wickett N.J."/>
            <person name="Johnson M.G."/>
            <person name="Rensing S.A."/>
            <person name="Grimwood J."/>
            <person name="Schmutz J."/>
            <person name="Mcdaniel S.F."/>
        </authorList>
    </citation>
    <scope>NUCLEOTIDE SEQUENCE</scope>
    <source>
        <strain evidence="17">R40</strain>
    </source>
</reference>
<feature type="binding site" evidence="12">
    <location>
        <position position="184"/>
    </location>
    <ligand>
        <name>Ca(2+)</name>
        <dbReference type="ChEBI" id="CHEBI:29108"/>
        <label>2</label>
    </ligand>
</feature>
<evidence type="ECO:0000256" key="1">
    <source>
        <dbReference type="ARBA" id="ARBA00000189"/>
    </source>
</evidence>
<evidence type="ECO:0000256" key="10">
    <source>
        <dbReference type="ARBA" id="ARBA00023180"/>
    </source>
</evidence>
<comment type="caution">
    <text evidence="17">The sequence shown here is derived from an EMBL/GenBank/DDBJ whole genome shotgun (WGS) entry which is preliminary data.</text>
</comment>
<evidence type="ECO:0000313" key="18">
    <source>
        <dbReference type="Proteomes" id="UP000822688"/>
    </source>
</evidence>
<evidence type="ECO:0000256" key="15">
    <source>
        <dbReference type="SAM" id="SignalP"/>
    </source>
</evidence>
<feature type="signal peptide" evidence="15">
    <location>
        <begin position="1"/>
        <end position="16"/>
    </location>
</feature>
<dbReference type="InterPro" id="IPR002016">
    <property type="entry name" value="Haem_peroxidase"/>
</dbReference>
<dbReference type="Gene3D" id="1.10.420.10">
    <property type="entry name" value="Peroxidase, domain 2"/>
    <property type="match status" value="1"/>
</dbReference>
<evidence type="ECO:0000256" key="12">
    <source>
        <dbReference type="PIRSR" id="PIRSR600823-3"/>
    </source>
</evidence>
<evidence type="ECO:0000256" key="2">
    <source>
        <dbReference type="ARBA" id="ARBA00012313"/>
    </source>
</evidence>
<evidence type="ECO:0000256" key="4">
    <source>
        <dbReference type="ARBA" id="ARBA00022617"/>
    </source>
</evidence>
<dbReference type="GO" id="GO:0140825">
    <property type="term" value="F:lactoperoxidase activity"/>
    <property type="evidence" value="ECO:0007669"/>
    <property type="project" value="UniProtKB-EC"/>
</dbReference>
<feature type="disulfide bond" evidence="13">
    <location>
        <begin position="9"/>
        <end position="14"/>
    </location>
</feature>
<feature type="disulfide bond" evidence="13">
    <location>
        <begin position="58"/>
        <end position="250"/>
    </location>
</feature>
<dbReference type="PANTHER" id="PTHR31517">
    <property type="match status" value="1"/>
</dbReference>
<keyword evidence="4" id="KW-0349">Heme</keyword>
<dbReference type="PRINTS" id="PR00461">
    <property type="entry name" value="PLPEROXIDASE"/>
</dbReference>
<accession>A0A8T0JBR1</accession>
<evidence type="ECO:0000256" key="6">
    <source>
        <dbReference type="ARBA" id="ARBA00022837"/>
    </source>
</evidence>
<evidence type="ECO:0000256" key="3">
    <source>
        <dbReference type="ARBA" id="ARBA00022559"/>
    </source>
</evidence>
<dbReference type="PANTHER" id="PTHR31517:SF84">
    <property type="entry name" value="PEROXIDASE"/>
    <property type="match status" value="1"/>
</dbReference>
<comment type="similarity">
    <text evidence="14">Belongs to the peroxidase family.</text>
</comment>
<evidence type="ECO:0000313" key="17">
    <source>
        <dbReference type="EMBL" id="KAG0592151.1"/>
    </source>
</evidence>
<evidence type="ECO:0000256" key="11">
    <source>
        <dbReference type="PIRSR" id="PIRSR600823-2"/>
    </source>
</evidence>
<comment type="cofactor">
    <cofactor evidence="12">
        <name>Ca(2+)</name>
        <dbReference type="ChEBI" id="CHEBI:29108"/>
    </cofactor>
    <text evidence="12">Binds 2 calcium ions per subunit.</text>
</comment>
<feature type="chain" id="PRO_5035727180" description="peroxidase" evidence="15">
    <location>
        <begin position="17"/>
        <end position="254"/>
    </location>
</feature>
<gene>
    <name evidence="17" type="ORF">KC19_1G228900</name>
</gene>
<comment type="catalytic activity">
    <reaction evidence="1">
        <text>2 a phenolic donor + H2O2 = 2 a phenolic radical donor + 2 H2O</text>
        <dbReference type="Rhea" id="RHEA:56136"/>
        <dbReference type="ChEBI" id="CHEBI:15377"/>
        <dbReference type="ChEBI" id="CHEBI:16240"/>
        <dbReference type="ChEBI" id="CHEBI:139520"/>
        <dbReference type="ChEBI" id="CHEBI:139521"/>
        <dbReference type="EC" id="1.11.1.7"/>
    </reaction>
</comment>
<protein>
    <recommendedName>
        <fullName evidence="2">peroxidase</fullName>
        <ecNumber evidence="2">1.11.1.7</ecNumber>
    </recommendedName>
</protein>
<feature type="binding site" evidence="12">
    <location>
        <position position="179"/>
    </location>
    <ligand>
        <name>Ca(2+)</name>
        <dbReference type="ChEBI" id="CHEBI:29108"/>
        <label>2</label>
    </ligand>
</feature>
<organism evidence="17 18">
    <name type="scientific">Ceratodon purpureus</name>
    <name type="common">Fire moss</name>
    <name type="synonym">Dicranum purpureum</name>
    <dbReference type="NCBI Taxonomy" id="3225"/>
    <lineage>
        <taxon>Eukaryota</taxon>
        <taxon>Viridiplantae</taxon>
        <taxon>Streptophyta</taxon>
        <taxon>Embryophyta</taxon>
        <taxon>Bryophyta</taxon>
        <taxon>Bryophytina</taxon>
        <taxon>Bryopsida</taxon>
        <taxon>Dicranidae</taxon>
        <taxon>Pseudoditrichales</taxon>
        <taxon>Ditrichaceae</taxon>
        <taxon>Ceratodon</taxon>
    </lineage>
</organism>
<sequence>MVLFLEIICCLQGCEASVLLDKANSEKTAPINVNLHGFEAIDAAKAAVEKACPGVVSCADILQYAARDAVVLTGGQSWDVFAGRRDGTESNAAEPATELPLQTMTVSQLLSVFALKNLNAAHMVALSGSHSIGVAHCSFVTDRLYPNADSSIPADLLASMKASCPTAAATTQLNLDEQTPNTFDSKYFDNIINNRGLLASDQVLLDDSLTASEVQANNGANFGTKFAQAMVVMARYQVLIDNAGEIRTNCRNTL</sequence>
<keyword evidence="5 12" id="KW-0479">Metal-binding</keyword>
<dbReference type="SUPFAM" id="SSF48113">
    <property type="entry name" value="Heme-dependent peroxidases"/>
    <property type="match status" value="1"/>
</dbReference>
<evidence type="ECO:0000256" key="14">
    <source>
        <dbReference type="RuleBase" id="RU004241"/>
    </source>
</evidence>
<keyword evidence="7" id="KW-0560">Oxidoreductase</keyword>
<keyword evidence="18" id="KW-1185">Reference proteome</keyword>
<dbReference type="InterPro" id="IPR033905">
    <property type="entry name" value="Secretory_peroxidase"/>
</dbReference>